<evidence type="ECO:0000313" key="2">
    <source>
        <dbReference type="Proteomes" id="UP000192674"/>
    </source>
</evidence>
<dbReference type="Proteomes" id="UP000192674">
    <property type="component" value="Unassembled WGS sequence"/>
</dbReference>
<name>A0A1Y5XGQ9_KIBAR</name>
<dbReference type="RefSeq" id="WP_143446334.1">
    <property type="nucleotide sequence ID" value="NZ_FWXV01000002.1"/>
</dbReference>
<accession>A0A1Y5XGQ9</accession>
<reference evidence="1 2" key="1">
    <citation type="submission" date="2017-04" db="EMBL/GenBank/DDBJ databases">
        <authorList>
            <person name="Afonso C.L."/>
            <person name="Miller P.J."/>
            <person name="Scott M.A."/>
            <person name="Spackman E."/>
            <person name="Goraichik I."/>
            <person name="Dimitrov K.M."/>
            <person name="Suarez D.L."/>
            <person name="Swayne D.E."/>
        </authorList>
    </citation>
    <scope>NUCLEOTIDE SEQUENCE [LARGE SCALE GENOMIC DNA]</scope>
    <source>
        <strain evidence="1 2">DSM 43828</strain>
    </source>
</reference>
<dbReference type="AlphaFoldDB" id="A0A1Y5XGQ9"/>
<protein>
    <recommendedName>
        <fullName evidence="3">Ferredoxin</fullName>
    </recommendedName>
</protein>
<dbReference type="OrthoDB" id="4537544at2"/>
<proteinExistence type="predicted"/>
<evidence type="ECO:0008006" key="3">
    <source>
        <dbReference type="Google" id="ProtNLM"/>
    </source>
</evidence>
<dbReference type="EMBL" id="FWXV01000002">
    <property type="protein sequence ID" value="SMC93040.1"/>
    <property type="molecule type" value="Genomic_DNA"/>
</dbReference>
<sequence>MYWNPLPVIADNLKGVWEERNWRNTPGPFYGATTDNCWTGRLVAPQHVMYDDDHGREFIYRQPQNPDEVRRVLDAAIDDPWEGYAADGDDYWTPTSVREWWADRGRLREWAIKLADKWSISEVHEEVEAANGALDLVAYLDNGMEAYLRGYVFWLAEGREPFVGEPLPEL</sequence>
<organism evidence="1 2">
    <name type="scientific">Kibdelosporangium aridum</name>
    <dbReference type="NCBI Taxonomy" id="2030"/>
    <lineage>
        <taxon>Bacteria</taxon>
        <taxon>Bacillati</taxon>
        <taxon>Actinomycetota</taxon>
        <taxon>Actinomycetes</taxon>
        <taxon>Pseudonocardiales</taxon>
        <taxon>Pseudonocardiaceae</taxon>
        <taxon>Kibdelosporangium</taxon>
    </lineage>
</organism>
<gene>
    <name evidence="1" type="ORF">SAMN05661093_02920</name>
</gene>
<evidence type="ECO:0000313" key="1">
    <source>
        <dbReference type="EMBL" id="SMC93040.1"/>
    </source>
</evidence>
<keyword evidence="2" id="KW-1185">Reference proteome</keyword>